<keyword evidence="1" id="KW-0812">Transmembrane</keyword>
<organism evidence="2 3">
    <name type="scientific">Gordonia paraffinivorans NBRC 108238</name>
    <dbReference type="NCBI Taxonomy" id="1223543"/>
    <lineage>
        <taxon>Bacteria</taxon>
        <taxon>Bacillati</taxon>
        <taxon>Actinomycetota</taxon>
        <taxon>Actinomycetes</taxon>
        <taxon>Mycobacteriales</taxon>
        <taxon>Gordoniaceae</taxon>
        <taxon>Gordonia</taxon>
    </lineage>
</organism>
<sequence>MWSVATALVLVVRVVATIALVLLVLGWAAAAVRDSIVNDYFWPVIGAGAGLLVSTYVYSLLRVRYPRRNGWIP</sequence>
<evidence type="ECO:0000256" key="1">
    <source>
        <dbReference type="SAM" id="Phobius"/>
    </source>
</evidence>
<keyword evidence="1" id="KW-1133">Transmembrane helix</keyword>
<keyword evidence="1" id="KW-0472">Membrane</keyword>
<reference evidence="2 3" key="1">
    <citation type="submission" date="2013-02" db="EMBL/GenBank/DDBJ databases">
        <title>Whole genome shotgun sequence of Gordonia paraffinivorans NBRC 108238.</title>
        <authorList>
            <person name="Isaki-Nakamura S."/>
            <person name="Hosoyama A."/>
            <person name="Tsuchikane K."/>
            <person name="Ando Y."/>
            <person name="Baba S."/>
            <person name="Ohji S."/>
            <person name="Hamada M."/>
            <person name="Tamura T."/>
            <person name="Yamazoe A."/>
            <person name="Yamazaki S."/>
            <person name="Fujita N."/>
        </authorList>
    </citation>
    <scope>NUCLEOTIDE SEQUENCE [LARGE SCALE GENOMIC DNA]</scope>
    <source>
        <strain evidence="2 3">NBRC 108238</strain>
    </source>
</reference>
<protein>
    <submittedName>
        <fullName evidence="2">Uncharacterized protein</fullName>
    </submittedName>
</protein>
<accession>A0ABQ0IQ31</accession>
<name>A0ABQ0IQ31_9ACTN</name>
<proteinExistence type="predicted"/>
<feature type="transmembrane region" description="Helical" evidence="1">
    <location>
        <begin position="40"/>
        <end position="61"/>
    </location>
</feature>
<dbReference type="Proteomes" id="UP000035021">
    <property type="component" value="Unassembled WGS sequence"/>
</dbReference>
<comment type="caution">
    <text evidence="2">The sequence shown here is derived from an EMBL/GenBank/DDBJ whole genome shotgun (WGS) entry which is preliminary data.</text>
</comment>
<keyword evidence="3" id="KW-1185">Reference proteome</keyword>
<dbReference type="EMBL" id="BAOQ01000038">
    <property type="protein sequence ID" value="GAC85678.1"/>
    <property type="molecule type" value="Genomic_DNA"/>
</dbReference>
<evidence type="ECO:0000313" key="3">
    <source>
        <dbReference type="Proteomes" id="UP000035021"/>
    </source>
</evidence>
<gene>
    <name evidence="2" type="ORF">GP2_038_00540</name>
</gene>
<evidence type="ECO:0000313" key="2">
    <source>
        <dbReference type="EMBL" id="GAC85678.1"/>
    </source>
</evidence>